<dbReference type="GeneID" id="8770852"/>
<feature type="transmembrane region" description="Helical" evidence="1">
    <location>
        <begin position="395"/>
        <end position="415"/>
    </location>
</feature>
<feature type="transmembrane region" description="Helical" evidence="1">
    <location>
        <begin position="20"/>
        <end position="37"/>
    </location>
</feature>
<feature type="transmembrane region" description="Helical" evidence="1">
    <location>
        <begin position="108"/>
        <end position="130"/>
    </location>
</feature>
<feature type="transmembrane region" description="Helical" evidence="1">
    <location>
        <begin position="142"/>
        <end position="161"/>
    </location>
</feature>
<evidence type="ECO:0000256" key="1">
    <source>
        <dbReference type="SAM" id="Phobius"/>
    </source>
</evidence>
<dbReference type="AlphaFoldDB" id="D3E3E0"/>
<dbReference type="RefSeq" id="WP_012956000.1">
    <property type="nucleotide sequence ID" value="NC_013790.1"/>
</dbReference>
<dbReference type="HOGENOM" id="CLU_001265_10_13_2"/>
<feature type="domain" description="Major facilitator superfamily (MFS) profile" evidence="2">
    <location>
        <begin position="18"/>
        <end position="418"/>
    </location>
</feature>
<dbReference type="Gene3D" id="1.20.1250.20">
    <property type="entry name" value="MFS general substrate transporter like domains"/>
    <property type="match status" value="1"/>
</dbReference>
<evidence type="ECO:0000259" key="2">
    <source>
        <dbReference type="PROSITE" id="PS50850"/>
    </source>
</evidence>
<dbReference type="Proteomes" id="UP000008680">
    <property type="component" value="Chromosome"/>
</dbReference>
<proteinExistence type="predicted"/>
<name>D3E3E0_METRM</name>
<feature type="transmembrane region" description="Helical" evidence="1">
    <location>
        <begin position="364"/>
        <end position="389"/>
    </location>
</feature>
<dbReference type="PROSITE" id="PS50850">
    <property type="entry name" value="MFS"/>
    <property type="match status" value="1"/>
</dbReference>
<feature type="transmembrane region" description="Helical" evidence="1">
    <location>
        <begin position="240"/>
        <end position="266"/>
    </location>
</feature>
<dbReference type="CDD" id="cd17489">
    <property type="entry name" value="MFS_YfcJ_like"/>
    <property type="match status" value="1"/>
</dbReference>
<dbReference type="InterPro" id="IPR052714">
    <property type="entry name" value="MFS_Exporter"/>
</dbReference>
<dbReference type="PANTHER" id="PTHR23531:SF1">
    <property type="entry name" value="QUINOLENE RESISTANCE PROTEIN NORA"/>
    <property type="match status" value="1"/>
</dbReference>
<sequence length="418" mass="45715">MNITENQSDNDEKILTKSFCLIFGALLFTALVMYALMSTVTEYASSMGSTATIAGLVSGIYVFGGLCSRIYSANALEKKDWKTLALIFLSIHFLACILYFFVDNVELLILVRFIHGLGFGASANAIVTIASSILPKKRFGEAFGYFMLGTTIAVGLGPYISGFFYDIWGSFGSFLLATVFSFIALVCVFFLDIERYHPDEKINNEDILSDAESVGTESIDANPIKKQKEKRSFIEKIFEIDAIPVSLFTALTALGYVSILSFYRLYAVELDLVGPFSIFFLIYSVILVASRPIAGKIQDKNGDKIICVIGIVAQSIGLFLIAYAPSDITIYICAVCAALGFGTLNSACTTIVTRNCSIDRRPYAISTFFIFCDSTIGFGPALLGCFVSATSGYAPIYYISAFITLMALPICLYSLRNK</sequence>
<keyword evidence="1" id="KW-1133">Transmembrane helix</keyword>
<dbReference type="KEGG" id="mru:mru_1201"/>
<dbReference type="InterPro" id="IPR020846">
    <property type="entry name" value="MFS_dom"/>
</dbReference>
<feature type="transmembrane region" description="Helical" evidence="1">
    <location>
        <begin position="83"/>
        <end position="102"/>
    </location>
</feature>
<dbReference type="EMBL" id="CP001719">
    <property type="protein sequence ID" value="ADC47051.1"/>
    <property type="molecule type" value="Genomic_DNA"/>
</dbReference>
<feature type="transmembrane region" description="Helical" evidence="1">
    <location>
        <begin position="272"/>
        <end position="293"/>
    </location>
</feature>
<dbReference type="Pfam" id="PF07690">
    <property type="entry name" value="MFS_1"/>
    <property type="match status" value="1"/>
</dbReference>
<evidence type="ECO:0000313" key="4">
    <source>
        <dbReference type="Proteomes" id="UP000008680"/>
    </source>
</evidence>
<feature type="transmembrane region" description="Helical" evidence="1">
    <location>
        <begin position="167"/>
        <end position="191"/>
    </location>
</feature>
<dbReference type="PATRIC" id="fig|634498.28.peg.1202"/>
<keyword evidence="4" id="KW-1185">Reference proteome</keyword>
<organism evidence="3 4">
    <name type="scientific">Methanobrevibacter ruminantium (strain ATCC 35063 / DSM 1093 / JCM 13430 / OCM 146 / M1)</name>
    <name type="common">Methanobacterium ruminantium</name>
    <dbReference type="NCBI Taxonomy" id="634498"/>
    <lineage>
        <taxon>Archaea</taxon>
        <taxon>Methanobacteriati</taxon>
        <taxon>Methanobacteriota</taxon>
        <taxon>Methanomada group</taxon>
        <taxon>Methanobacteria</taxon>
        <taxon>Methanobacteriales</taxon>
        <taxon>Methanobacteriaceae</taxon>
        <taxon>Methanobrevibacter</taxon>
    </lineage>
</organism>
<dbReference type="PANTHER" id="PTHR23531">
    <property type="entry name" value="QUINOLENE RESISTANCE PROTEIN NORA"/>
    <property type="match status" value="1"/>
</dbReference>
<dbReference type="OrthoDB" id="77371at2157"/>
<keyword evidence="1" id="KW-0472">Membrane</keyword>
<dbReference type="SUPFAM" id="SSF103473">
    <property type="entry name" value="MFS general substrate transporter"/>
    <property type="match status" value="1"/>
</dbReference>
<protein>
    <submittedName>
        <fullName evidence="3">MFS transporter</fullName>
    </submittedName>
</protein>
<keyword evidence="1" id="KW-0812">Transmembrane</keyword>
<reference evidence="3 4" key="1">
    <citation type="journal article" date="2010" name="PLoS ONE">
        <title>The genome sequence of the rumen methanogen Methanobrevibacter ruminantium reveals new possibilities for controlling ruminant methane emissions.</title>
        <authorList>
            <person name="Leahy S.C."/>
            <person name="Kelly W.J."/>
            <person name="Altermann E."/>
            <person name="Ronimus R.S."/>
            <person name="Yeoman C.J."/>
            <person name="Pacheco D.M."/>
            <person name="Li D."/>
            <person name="Kong Z."/>
            <person name="McTavish S."/>
            <person name="Sang C."/>
            <person name="Lambie S.C."/>
            <person name="Janssen P.H."/>
            <person name="Dey D."/>
            <person name="Attwood G.T."/>
        </authorList>
    </citation>
    <scope>NUCLEOTIDE SEQUENCE [LARGE SCALE GENOMIC DNA]</scope>
    <source>
        <strain evidence="4">ATCC 35063 / DSM 1093 / JCM 13430 / OCM 146 / M1</strain>
    </source>
</reference>
<dbReference type="GO" id="GO:0022857">
    <property type="term" value="F:transmembrane transporter activity"/>
    <property type="evidence" value="ECO:0007669"/>
    <property type="project" value="InterPro"/>
</dbReference>
<feature type="transmembrane region" description="Helical" evidence="1">
    <location>
        <begin position="329"/>
        <end position="352"/>
    </location>
</feature>
<feature type="transmembrane region" description="Helical" evidence="1">
    <location>
        <begin position="49"/>
        <end position="71"/>
    </location>
</feature>
<dbReference type="eggNOG" id="arCOG00130">
    <property type="taxonomic scope" value="Archaea"/>
</dbReference>
<dbReference type="InterPro" id="IPR011701">
    <property type="entry name" value="MFS"/>
</dbReference>
<gene>
    <name evidence="3" type="ordered locus">mru_1201</name>
</gene>
<accession>D3E3E0</accession>
<feature type="transmembrane region" description="Helical" evidence="1">
    <location>
        <begin position="305"/>
        <end position="323"/>
    </location>
</feature>
<dbReference type="InterPro" id="IPR036259">
    <property type="entry name" value="MFS_trans_sf"/>
</dbReference>
<evidence type="ECO:0000313" key="3">
    <source>
        <dbReference type="EMBL" id="ADC47051.1"/>
    </source>
</evidence>